<keyword evidence="1" id="KW-0812">Transmembrane</keyword>
<protein>
    <submittedName>
        <fullName evidence="2">Uncharacterized protein</fullName>
    </submittedName>
</protein>
<proteinExistence type="predicted"/>
<dbReference type="RefSeq" id="XP_067920985.1">
    <property type="nucleotide sequence ID" value="XM_068067037.1"/>
</dbReference>
<feature type="transmembrane region" description="Helical" evidence="1">
    <location>
        <begin position="12"/>
        <end position="32"/>
    </location>
</feature>
<dbReference type="VEuPathDB" id="ToxoDB:CSUI_006887"/>
<keyword evidence="3" id="KW-1185">Reference proteome</keyword>
<comment type="caution">
    <text evidence="2">The sequence shown here is derived from an EMBL/GenBank/DDBJ whole genome shotgun (WGS) entry which is preliminary data.</text>
</comment>
<accession>A0A2C6KSV4</accession>
<evidence type="ECO:0000313" key="3">
    <source>
        <dbReference type="Proteomes" id="UP000221165"/>
    </source>
</evidence>
<name>A0A2C6KSV4_9APIC</name>
<keyword evidence="1" id="KW-0472">Membrane</keyword>
<gene>
    <name evidence="2" type="ORF">CSUI_006887</name>
</gene>
<dbReference type="AlphaFoldDB" id="A0A2C6KSV4"/>
<evidence type="ECO:0000313" key="2">
    <source>
        <dbReference type="EMBL" id="PHJ19283.1"/>
    </source>
</evidence>
<dbReference type="EMBL" id="MIGC01003542">
    <property type="protein sequence ID" value="PHJ19283.1"/>
    <property type="molecule type" value="Genomic_DNA"/>
</dbReference>
<dbReference type="GeneID" id="94430248"/>
<keyword evidence="1" id="KW-1133">Transmembrane helix</keyword>
<evidence type="ECO:0000256" key="1">
    <source>
        <dbReference type="SAM" id="Phobius"/>
    </source>
</evidence>
<dbReference type="Proteomes" id="UP000221165">
    <property type="component" value="Unassembled WGS sequence"/>
</dbReference>
<organism evidence="2 3">
    <name type="scientific">Cystoisospora suis</name>
    <dbReference type="NCBI Taxonomy" id="483139"/>
    <lineage>
        <taxon>Eukaryota</taxon>
        <taxon>Sar</taxon>
        <taxon>Alveolata</taxon>
        <taxon>Apicomplexa</taxon>
        <taxon>Conoidasida</taxon>
        <taxon>Coccidia</taxon>
        <taxon>Eucoccidiorida</taxon>
        <taxon>Eimeriorina</taxon>
        <taxon>Sarcocystidae</taxon>
        <taxon>Cystoisospora</taxon>
    </lineage>
</organism>
<reference evidence="2 3" key="1">
    <citation type="journal article" date="2017" name="Int. J. Parasitol.">
        <title>The genome of the protozoan parasite Cystoisospora suis and a reverse vaccinology approach to identify vaccine candidates.</title>
        <authorList>
            <person name="Palmieri N."/>
            <person name="Shrestha A."/>
            <person name="Ruttkowski B."/>
            <person name="Beck T."/>
            <person name="Vogl C."/>
            <person name="Tomley F."/>
            <person name="Blake D.P."/>
            <person name="Joachim A."/>
        </authorList>
    </citation>
    <scope>NUCLEOTIDE SEQUENCE [LARGE SCALE GENOMIC DNA]</scope>
    <source>
        <strain evidence="2 3">Wien I</strain>
    </source>
</reference>
<sequence>MGTSVEARRAVFFTGFGAFGIVRIVCAGASRLTGKERVTPVKLGPRRLCPVQNVCCRSGGSAWLQPPDAEKLRLGMLL</sequence>